<keyword evidence="4" id="KW-1185">Reference proteome</keyword>
<evidence type="ECO:0000259" key="2">
    <source>
        <dbReference type="Pfam" id="PF13501"/>
    </source>
</evidence>
<organism evidence="3 4">
    <name type="scientific">Methylobrevis pamukkalensis</name>
    <dbReference type="NCBI Taxonomy" id="1439726"/>
    <lineage>
        <taxon>Bacteria</taxon>
        <taxon>Pseudomonadati</taxon>
        <taxon>Pseudomonadota</taxon>
        <taxon>Alphaproteobacteria</taxon>
        <taxon>Hyphomicrobiales</taxon>
        <taxon>Pleomorphomonadaceae</taxon>
        <taxon>Methylobrevis</taxon>
    </lineage>
</organism>
<gene>
    <name evidence="3" type="ORF">A6302_04017</name>
</gene>
<protein>
    <submittedName>
        <fullName evidence="3">Sulfur oxidation protein SoxY</fullName>
    </submittedName>
</protein>
<dbReference type="InterPro" id="IPR030995">
    <property type="entry name" value="SoxZ"/>
</dbReference>
<dbReference type="Pfam" id="PF13501">
    <property type="entry name" value="SoxY"/>
    <property type="match status" value="1"/>
</dbReference>
<dbReference type="PROSITE" id="PS51318">
    <property type="entry name" value="TAT"/>
    <property type="match status" value="1"/>
</dbReference>
<feature type="domain" description="Sulphur oxidation protein SoxZ" evidence="1">
    <location>
        <begin position="175"/>
        <end position="267"/>
    </location>
</feature>
<dbReference type="InterPro" id="IPR014756">
    <property type="entry name" value="Ig_E-set"/>
</dbReference>
<dbReference type="EMBL" id="MCRJ01000145">
    <property type="protein sequence ID" value="ODN68678.1"/>
    <property type="molecule type" value="Genomic_DNA"/>
</dbReference>
<dbReference type="InterPro" id="IPR013783">
    <property type="entry name" value="Ig-like_fold"/>
</dbReference>
<dbReference type="Gene3D" id="2.60.40.10">
    <property type="entry name" value="Immunoglobulins"/>
    <property type="match status" value="1"/>
</dbReference>
<dbReference type="SUPFAM" id="SSF81296">
    <property type="entry name" value="E set domains"/>
    <property type="match status" value="1"/>
</dbReference>
<dbReference type="InterPro" id="IPR032711">
    <property type="entry name" value="SoxY"/>
</dbReference>
<sequence length="272" mass="28710">MHTGDGLSRRGALAVAAGGMALCVIRPGPAAARIEGPTLEEEIAGFAGDAAVQRQGLALRVEALVEDGYNVPVEIALDGSLAGGVRLAQILLLAPDNPRVRTASFTFSAFTGVPRVETRVRLARSQTITALARLSDGRVLRADREVAVTVGGCDVHDEPRARAGSAPMTARVKVPARVRAGEAFEVRTLVSHPMESGFRRDAGGAVVPRRILHRFACSFEGEEVFACDLGPAMSANPFLEFSLQLARSGTLGFVWFDDDGSTITAEAMVTVT</sequence>
<dbReference type="InterPro" id="IPR038162">
    <property type="entry name" value="SoxY_sf"/>
</dbReference>
<accession>A0A1E3GX95</accession>
<evidence type="ECO:0000313" key="3">
    <source>
        <dbReference type="EMBL" id="ODN68678.1"/>
    </source>
</evidence>
<dbReference type="Pfam" id="PF08770">
    <property type="entry name" value="SoxZ"/>
    <property type="match status" value="1"/>
</dbReference>
<dbReference type="Proteomes" id="UP000094622">
    <property type="component" value="Unassembled WGS sequence"/>
</dbReference>
<reference evidence="3 4" key="1">
    <citation type="submission" date="2016-07" db="EMBL/GenBank/DDBJ databases">
        <title>Draft Genome Sequence of Methylobrevis pamukkalensis PK2.</title>
        <authorList>
            <person name="Vasilenko O.V."/>
            <person name="Doronina N.V."/>
            <person name="Shmareva M.N."/>
            <person name="Tarlachkov S.V."/>
            <person name="Mustakhimov I."/>
            <person name="Trotsenko Y.A."/>
        </authorList>
    </citation>
    <scope>NUCLEOTIDE SEQUENCE [LARGE SCALE GENOMIC DNA]</scope>
    <source>
        <strain evidence="3 4">PK2</strain>
    </source>
</reference>
<evidence type="ECO:0000313" key="4">
    <source>
        <dbReference type="Proteomes" id="UP000094622"/>
    </source>
</evidence>
<dbReference type="InterPro" id="IPR006311">
    <property type="entry name" value="TAT_signal"/>
</dbReference>
<proteinExistence type="predicted"/>
<feature type="domain" description="Ig-like SoxY" evidence="2">
    <location>
        <begin position="47"/>
        <end position="153"/>
    </location>
</feature>
<dbReference type="NCBIfam" id="TIGR04490">
    <property type="entry name" value="SoxZ_true"/>
    <property type="match status" value="1"/>
</dbReference>
<evidence type="ECO:0000259" key="1">
    <source>
        <dbReference type="Pfam" id="PF08770"/>
    </source>
</evidence>
<dbReference type="InterPro" id="IPR014880">
    <property type="entry name" value="SoxZ_dom"/>
</dbReference>
<comment type="caution">
    <text evidence="3">The sequence shown here is derived from an EMBL/GenBank/DDBJ whole genome shotgun (WGS) entry which is preliminary data.</text>
</comment>
<name>A0A1E3GX95_9HYPH</name>
<dbReference type="OrthoDB" id="9795530at2"/>
<dbReference type="Gene3D" id="2.60.40.2470">
    <property type="entry name" value="SoxY domain"/>
    <property type="match status" value="1"/>
</dbReference>
<dbReference type="AlphaFoldDB" id="A0A1E3GX95"/>